<organism evidence="1 2">
    <name type="scientific">Basidiobolus ranarum</name>
    <dbReference type="NCBI Taxonomy" id="34480"/>
    <lineage>
        <taxon>Eukaryota</taxon>
        <taxon>Fungi</taxon>
        <taxon>Fungi incertae sedis</taxon>
        <taxon>Zoopagomycota</taxon>
        <taxon>Entomophthoromycotina</taxon>
        <taxon>Basidiobolomycetes</taxon>
        <taxon>Basidiobolales</taxon>
        <taxon>Basidiobolaceae</taxon>
        <taxon>Basidiobolus</taxon>
    </lineage>
</organism>
<evidence type="ECO:0000313" key="1">
    <source>
        <dbReference type="EMBL" id="KAK9760806.1"/>
    </source>
</evidence>
<dbReference type="Proteomes" id="UP001479436">
    <property type="component" value="Unassembled WGS sequence"/>
</dbReference>
<keyword evidence="2" id="KW-1185">Reference proteome</keyword>
<evidence type="ECO:0000313" key="2">
    <source>
        <dbReference type="Proteomes" id="UP001479436"/>
    </source>
</evidence>
<sequence length="225" mass="25979">MLNSQIVNQVSKMSRDQLELALLKASSRHDDVYNQIVFTSQSLDKVHPDSKSFDQVVYWYEKLESNSLTTRERFCLLSAITSSLTLHMTRFKLTDPSSYLQVWSEKGIYQMKRSKFTNKVGERWKGLFLDCGKGLSQEMSYTKADWKKLKKLFDQWEATLRAEDLTLGCTYEIKLLIEREMNGHHSYYFSKDLANDSSSESISAYSTESDPVLEGLSDISCRTLV</sequence>
<comment type="caution">
    <text evidence="1">The sequence shown here is derived from an EMBL/GenBank/DDBJ whole genome shotgun (WGS) entry which is preliminary data.</text>
</comment>
<proteinExistence type="predicted"/>
<protein>
    <submittedName>
        <fullName evidence="1">Uncharacterized protein</fullName>
    </submittedName>
</protein>
<dbReference type="EMBL" id="JASJQH010001781">
    <property type="protein sequence ID" value="KAK9760806.1"/>
    <property type="molecule type" value="Genomic_DNA"/>
</dbReference>
<reference evidence="1 2" key="1">
    <citation type="submission" date="2023-04" db="EMBL/GenBank/DDBJ databases">
        <title>Genome of Basidiobolus ranarum AG-B5.</title>
        <authorList>
            <person name="Stajich J.E."/>
            <person name="Carter-House D."/>
            <person name="Gryganskyi A."/>
        </authorList>
    </citation>
    <scope>NUCLEOTIDE SEQUENCE [LARGE SCALE GENOMIC DNA]</scope>
    <source>
        <strain evidence="1 2">AG-B5</strain>
    </source>
</reference>
<gene>
    <name evidence="1" type="ORF">K7432_014789</name>
</gene>
<name>A0ABR2WH11_9FUNG</name>
<accession>A0ABR2WH11</accession>